<dbReference type="SUPFAM" id="SSF50447">
    <property type="entry name" value="Translation proteins"/>
    <property type="match status" value="1"/>
</dbReference>
<dbReference type="InterPro" id="IPR031157">
    <property type="entry name" value="G_TR_CS"/>
</dbReference>
<dbReference type="GO" id="GO:0003746">
    <property type="term" value="F:translation elongation factor activity"/>
    <property type="evidence" value="ECO:0007669"/>
    <property type="project" value="UniProtKB-KW"/>
</dbReference>
<dbReference type="SUPFAM" id="SSF52540">
    <property type="entry name" value="P-loop containing nucleoside triphosphate hydrolases"/>
    <property type="match status" value="1"/>
</dbReference>
<dbReference type="InterPro" id="IPR004161">
    <property type="entry name" value="EFTu-like_2"/>
</dbReference>
<dbReference type="InterPro" id="IPR036390">
    <property type="entry name" value="WH_DNA-bd_sf"/>
</dbReference>
<proteinExistence type="predicted"/>
<dbReference type="Gene3D" id="2.40.30.10">
    <property type="entry name" value="Translation factors"/>
    <property type="match status" value="1"/>
</dbReference>
<evidence type="ECO:0000256" key="8">
    <source>
        <dbReference type="ARBA" id="ARBA00031615"/>
    </source>
</evidence>
<accession>A0A9E7DK54</accession>
<dbReference type="InterPro" id="IPR050055">
    <property type="entry name" value="EF-Tu_GTPase"/>
</dbReference>
<dbReference type="Pfam" id="PF00009">
    <property type="entry name" value="GTP_EFTU"/>
    <property type="match status" value="1"/>
</dbReference>
<dbReference type="Pfam" id="PF03144">
    <property type="entry name" value="GTP_EFTU_D2"/>
    <property type="match status" value="1"/>
</dbReference>
<dbReference type="AlphaFoldDB" id="A0A9E7DK54"/>
<dbReference type="RefSeq" id="WP_249242965.1">
    <property type="nucleotide sequence ID" value="NZ_CP096649.1"/>
</dbReference>
<dbReference type="GO" id="GO:0005737">
    <property type="term" value="C:cytoplasm"/>
    <property type="evidence" value="ECO:0007669"/>
    <property type="project" value="UniProtKB-SubCell"/>
</dbReference>
<dbReference type="InterPro" id="IPR027417">
    <property type="entry name" value="P-loop_NTPase"/>
</dbReference>
<evidence type="ECO:0000256" key="6">
    <source>
        <dbReference type="ARBA" id="ARBA00023134"/>
    </source>
</evidence>
<dbReference type="NCBIfam" id="TIGR00475">
    <property type="entry name" value="selB"/>
    <property type="match status" value="1"/>
</dbReference>
<dbReference type="InterPro" id="IPR000795">
    <property type="entry name" value="T_Tr_GTP-bd_dom"/>
</dbReference>
<dbReference type="InterPro" id="IPR009001">
    <property type="entry name" value="Transl_elong_EF1A/Init_IF2_C"/>
</dbReference>
<dbReference type="CDD" id="cd04171">
    <property type="entry name" value="SelB"/>
    <property type="match status" value="1"/>
</dbReference>
<evidence type="ECO:0000256" key="7">
    <source>
        <dbReference type="ARBA" id="ARBA00025526"/>
    </source>
</evidence>
<dbReference type="KEGG" id="fms:M1R53_02580"/>
<reference evidence="10" key="1">
    <citation type="submission" date="2022-04" db="EMBL/GenBank/DDBJ databases">
        <title>Complete genome sequences of Ezakiella coagulans and Fenollaria massiliensis.</title>
        <authorList>
            <person name="France M.T."/>
            <person name="Clifford J."/>
            <person name="Narina S."/>
            <person name="Rutt L."/>
            <person name="Ravel J."/>
        </authorList>
    </citation>
    <scope>NUCLEOTIDE SEQUENCE</scope>
    <source>
        <strain evidence="10">C0061C2</strain>
    </source>
</reference>
<dbReference type="NCBIfam" id="TIGR00231">
    <property type="entry name" value="small_GTP"/>
    <property type="match status" value="1"/>
</dbReference>
<organism evidence="10 11">
    <name type="scientific">Fenollaria massiliensis</name>
    <dbReference type="NCBI Taxonomy" id="938288"/>
    <lineage>
        <taxon>Bacteria</taxon>
        <taxon>Bacillati</taxon>
        <taxon>Bacillota</taxon>
        <taxon>Clostridia</taxon>
        <taxon>Eubacteriales</taxon>
        <taxon>Fenollaria</taxon>
    </lineage>
</organism>
<protein>
    <recommendedName>
        <fullName evidence="2">Selenocysteine-specific elongation factor</fullName>
    </recommendedName>
    <alternativeName>
        <fullName evidence="8">SelB translation factor</fullName>
    </alternativeName>
</protein>
<dbReference type="InterPro" id="IPR004535">
    <property type="entry name" value="Transl_elong_SelB"/>
</dbReference>
<dbReference type="GO" id="GO:0005525">
    <property type="term" value="F:GTP binding"/>
    <property type="evidence" value="ECO:0007669"/>
    <property type="project" value="UniProtKB-KW"/>
</dbReference>
<evidence type="ECO:0000256" key="4">
    <source>
        <dbReference type="ARBA" id="ARBA00022741"/>
    </source>
</evidence>
<evidence type="ECO:0000256" key="5">
    <source>
        <dbReference type="ARBA" id="ARBA00022917"/>
    </source>
</evidence>
<evidence type="ECO:0000256" key="3">
    <source>
        <dbReference type="ARBA" id="ARBA00022490"/>
    </source>
</evidence>
<dbReference type="PANTHER" id="PTHR43721:SF22">
    <property type="entry name" value="ELONGATION FACTOR TU, MITOCHONDRIAL"/>
    <property type="match status" value="1"/>
</dbReference>
<dbReference type="Pfam" id="PF09107">
    <property type="entry name" value="WHD_3rd_SelB"/>
    <property type="match status" value="1"/>
</dbReference>
<dbReference type="PRINTS" id="PR00315">
    <property type="entry name" value="ELONGATNFCT"/>
</dbReference>
<dbReference type="PROSITE" id="PS00301">
    <property type="entry name" value="G_TR_1"/>
    <property type="match status" value="1"/>
</dbReference>
<evidence type="ECO:0000313" key="11">
    <source>
        <dbReference type="Proteomes" id="UP000831151"/>
    </source>
</evidence>
<keyword evidence="4" id="KW-0547">Nucleotide-binding</keyword>
<dbReference type="Pfam" id="PF25461">
    <property type="entry name" value="Beta-barrel_SelB"/>
    <property type="match status" value="1"/>
</dbReference>
<evidence type="ECO:0000256" key="2">
    <source>
        <dbReference type="ARBA" id="ARBA00015953"/>
    </source>
</evidence>
<dbReference type="Proteomes" id="UP000831151">
    <property type="component" value="Chromosome"/>
</dbReference>
<dbReference type="CDD" id="cd15491">
    <property type="entry name" value="selB_III"/>
    <property type="match status" value="1"/>
</dbReference>
<dbReference type="GO" id="GO:0003743">
    <property type="term" value="F:translation initiation factor activity"/>
    <property type="evidence" value="ECO:0007669"/>
    <property type="project" value="InterPro"/>
</dbReference>
<evidence type="ECO:0000256" key="1">
    <source>
        <dbReference type="ARBA" id="ARBA00004496"/>
    </source>
</evidence>
<dbReference type="InterPro" id="IPR057335">
    <property type="entry name" value="Beta-barrel_SelB"/>
</dbReference>
<dbReference type="SUPFAM" id="SSF50465">
    <property type="entry name" value="EF-Tu/eEF-1alpha/eIF2-gamma C-terminal domain"/>
    <property type="match status" value="1"/>
</dbReference>
<dbReference type="Pfam" id="PF09106">
    <property type="entry name" value="WHD_2nd_SelB"/>
    <property type="match status" value="1"/>
</dbReference>
<dbReference type="PANTHER" id="PTHR43721">
    <property type="entry name" value="ELONGATION FACTOR TU-RELATED"/>
    <property type="match status" value="1"/>
</dbReference>
<keyword evidence="11" id="KW-1185">Reference proteome</keyword>
<dbReference type="InterPro" id="IPR036388">
    <property type="entry name" value="WH-like_DNA-bd_sf"/>
</dbReference>
<feature type="domain" description="Tr-type G" evidence="9">
    <location>
        <begin position="1"/>
        <end position="172"/>
    </location>
</feature>
<keyword evidence="6" id="KW-0342">GTP-binding</keyword>
<keyword evidence="3" id="KW-0963">Cytoplasm</keyword>
<dbReference type="InterPro" id="IPR009000">
    <property type="entry name" value="Transl_B-barrel_sf"/>
</dbReference>
<evidence type="ECO:0000259" key="9">
    <source>
        <dbReference type="PROSITE" id="PS51722"/>
    </source>
</evidence>
<dbReference type="Gene3D" id="1.10.10.10">
    <property type="entry name" value="Winged helix-like DNA-binding domain superfamily/Winged helix DNA-binding domain"/>
    <property type="match status" value="1"/>
</dbReference>
<keyword evidence="5" id="KW-0648">Protein biosynthesis</keyword>
<dbReference type="Gene3D" id="3.40.50.300">
    <property type="entry name" value="P-loop containing nucleotide triphosphate hydrolases"/>
    <property type="match status" value="1"/>
</dbReference>
<gene>
    <name evidence="10" type="primary">selB</name>
    <name evidence="10" type="ORF">M1R53_02580</name>
</gene>
<dbReference type="PROSITE" id="PS51722">
    <property type="entry name" value="G_TR_2"/>
    <property type="match status" value="1"/>
</dbReference>
<dbReference type="GO" id="GO:0001514">
    <property type="term" value="P:selenocysteine incorporation"/>
    <property type="evidence" value="ECO:0007669"/>
    <property type="project" value="InterPro"/>
</dbReference>
<name>A0A9E7DK54_9FIRM</name>
<dbReference type="CDD" id="cd03696">
    <property type="entry name" value="SelB_II"/>
    <property type="match status" value="1"/>
</dbReference>
<comment type="function">
    <text evidence="7">Translation factor necessary for the incorporation of selenocysteine into proteins. It probably replaces EF-Tu for the insertion of selenocysteine directed by the UGA codon. SelB binds GTP and GDP.</text>
</comment>
<dbReference type="GO" id="GO:0003723">
    <property type="term" value="F:RNA binding"/>
    <property type="evidence" value="ECO:0007669"/>
    <property type="project" value="InterPro"/>
</dbReference>
<dbReference type="SUPFAM" id="SSF46785">
    <property type="entry name" value="Winged helix' DNA-binding domain"/>
    <property type="match status" value="2"/>
</dbReference>
<dbReference type="InterPro" id="IPR015190">
    <property type="entry name" value="Elong_fac_SelB-wing-hlx_typ-2"/>
</dbReference>
<dbReference type="InterPro" id="IPR015191">
    <property type="entry name" value="SelB_WHD4"/>
</dbReference>
<dbReference type="GO" id="GO:0003924">
    <property type="term" value="F:GTPase activity"/>
    <property type="evidence" value="ECO:0007669"/>
    <property type="project" value="InterPro"/>
</dbReference>
<dbReference type="EMBL" id="CP096649">
    <property type="protein sequence ID" value="UQK59549.1"/>
    <property type="molecule type" value="Genomic_DNA"/>
</dbReference>
<keyword evidence="10" id="KW-0251">Elongation factor</keyword>
<evidence type="ECO:0000313" key="10">
    <source>
        <dbReference type="EMBL" id="UQK59549.1"/>
    </source>
</evidence>
<sequence>MKHLILGTAGHVDHGKTSLIRALTGRQTDRLKEEQKRGISIELGFTYFDLEKDLRVGIVDVPGHEKFIRNMVQGVSGMDLVMLVIAADEGIMPQTIEHLNILKMLGVEHGFVALTKTDLVDEEWIELVTSDIRDALKGTFLENSEIVRVSNKTLEGIDDIKNILRKHADSFEKEEKNDTPRLPIDRVFVISGFGTIVTGTLMDGKLSLQDEIEIYPERIKTKIRSIQVHQESQDVAYDSQRCALNIPGVKKEDIHRGSVISLPDALKNTNLIDVKIECIKDQERAIKNGSRVFLYIGTEEILARVVLLDRDVLNPGEEGYAQLILESETVCKRMDRFILRFYSPMSTIAGGIILETNPKKKKRFDEDAVEEFKINESGSDTDVLNNLIYTRQDDFLNKKEIAKLLSKSEDLVDKELNDLVNEGTIKVYELKNGLYPISLRYIQNVNEELIVHLNKYYEKYPLRRGIFKEEIKNRFFKKLNNNQKLYEYVLGLILDEASLELNGELVSIKGYAPSLSDEDKKSMDMVLNMIEEAKYDGITKEEIQEKIKINPEFLNEALQDLQASKSIYRLQDDYISYKAFLNAREDLIKFLNNNQEISLAEFRDLISSNRKISLALLEDFDKANLTKRLGDKRVLKR</sequence>
<dbReference type="Gene3D" id="1.10.10.2770">
    <property type="match status" value="1"/>
</dbReference>
<dbReference type="InterPro" id="IPR005225">
    <property type="entry name" value="Small_GTP-bd"/>
</dbReference>
<comment type="subcellular location">
    <subcellularLocation>
        <location evidence="1">Cytoplasm</location>
    </subcellularLocation>
</comment>